<evidence type="ECO:0000313" key="3">
    <source>
        <dbReference type="EMBL" id="KAG0142348.1"/>
    </source>
</evidence>
<comment type="caution">
    <text evidence="3">The sequence shown here is derived from an EMBL/GenBank/DDBJ whole genome shotgun (WGS) entry which is preliminary data.</text>
</comment>
<evidence type="ECO:0000313" key="4">
    <source>
        <dbReference type="Proteomes" id="UP000886653"/>
    </source>
</evidence>
<keyword evidence="2" id="KW-0812">Transmembrane</keyword>
<feature type="region of interest" description="Disordered" evidence="1">
    <location>
        <begin position="106"/>
        <end position="126"/>
    </location>
</feature>
<accession>A0A9P6NAH0</accession>
<dbReference type="Proteomes" id="UP000886653">
    <property type="component" value="Unassembled WGS sequence"/>
</dbReference>
<proteinExistence type="predicted"/>
<keyword evidence="2" id="KW-0472">Membrane</keyword>
<keyword evidence="4" id="KW-1185">Reference proteome</keyword>
<dbReference type="EMBL" id="MU167351">
    <property type="protein sequence ID" value="KAG0142348.1"/>
    <property type="molecule type" value="Genomic_DNA"/>
</dbReference>
<evidence type="ECO:0000256" key="1">
    <source>
        <dbReference type="SAM" id="MobiDB-lite"/>
    </source>
</evidence>
<name>A0A9P6NAH0_9BASI</name>
<organism evidence="3 4">
    <name type="scientific">Cronartium quercuum f. sp. fusiforme G11</name>
    <dbReference type="NCBI Taxonomy" id="708437"/>
    <lineage>
        <taxon>Eukaryota</taxon>
        <taxon>Fungi</taxon>
        <taxon>Dikarya</taxon>
        <taxon>Basidiomycota</taxon>
        <taxon>Pucciniomycotina</taxon>
        <taxon>Pucciniomycetes</taxon>
        <taxon>Pucciniales</taxon>
        <taxon>Coleosporiaceae</taxon>
        <taxon>Cronartium</taxon>
    </lineage>
</organism>
<gene>
    <name evidence="3" type="ORF">CROQUDRAFT_238715</name>
</gene>
<reference evidence="3" key="1">
    <citation type="submission" date="2013-11" db="EMBL/GenBank/DDBJ databases">
        <title>Genome sequence of the fusiform rust pathogen reveals effectors for host alternation and coevolution with pine.</title>
        <authorList>
            <consortium name="DOE Joint Genome Institute"/>
            <person name="Smith K."/>
            <person name="Pendleton A."/>
            <person name="Kubisiak T."/>
            <person name="Anderson C."/>
            <person name="Salamov A."/>
            <person name="Aerts A."/>
            <person name="Riley R."/>
            <person name="Clum A."/>
            <person name="Lindquist E."/>
            <person name="Ence D."/>
            <person name="Campbell M."/>
            <person name="Kronenberg Z."/>
            <person name="Feau N."/>
            <person name="Dhillon B."/>
            <person name="Hamelin R."/>
            <person name="Burleigh J."/>
            <person name="Smith J."/>
            <person name="Yandell M."/>
            <person name="Nelson C."/>
            <person name="Grigoriev I."/>
            <person name="Davis J."/>
        </authorList>
    </citation>
    <scope>NUCLEOTIDE SEQUENCE</scope>
    <source>
        <strain evidence="3">G11</strain>
    </source>
</reference>
<sequence>MTRDLPSSNINSSGPNGNAVVFSDILTAEEIGQCNSRAQIDGTIAGLASGSSGALLTSRFRILSPNGSALLGFGVGILVGYYYSKTALSSNLKQCEQNKRALQHAASAKVTASTTESEIMRDPYAK</sequence>
<dbReference type="OrthoDB" id="2497850at2759"/>
<dbReference type="AlphaFoldDB" id="A0A9P6NAH0"/>
<protein>
    <submittedName>
        <fullName evidence="3">Uncharacterized protein</fullName>
    </submittedName>
</protein>
<evidence type="ECO:0000256" key="2">
    <source>
        <dbReference type="SAM" id="Phobius"/>
    </source>
</evidence>
<keyword evidence="2" id="KW-1133">Transmembrane helix</keyword>
<feature type="transmembrane region" description="Helical" evidence="2">
    <location>
        <begin position="62"/>
        <end position="83"/>
    </location>
</feature>